<feature type="domain" description="Chorein N-terminal" evidence="5">
    <location>
        <begin position="1"/>
        <end position="1506"/>
    </location>
</feature>
<feature type="compositionally biased region" description="Low complexity" evidence="4">
    <location>
        <begin position="103"/>
        <end position="115"/>
    </location>
</feature>
<evidence type="ECO:0000259" key="7">
    <source>
        <dbReference type="Pfam" id="PF25036"/>
    </source>
</evidence>
<feature type="region of interest" description="Disordered" evidence="4">
    <location>
        <begin position="977"/>
        <end position="996"/>
    </location>
</feature>
<reference evidence="8" key="3">
    <citation type="submission" date="2025-09" db="UniProtKB">
        <authorList>
            <consortium name="Ensembl"/>
        </authorList>
    </citation>
    <scope>IDENTIFICATION</scope>
</reference>
<dbReference type="InterPro" id="IPR009543">
    <property type="entry name" value="VPS13_VAB"/>
</dbReference>
<feature type="domain" description="VPS13-like middle region" evidence="6">
    <location>
        <begin position="1533"/>
        <end position="2443"/>
    </location>
</feature>
<feature type="region of interest" description="Disordered" evidence="4">
    <location>
        <begin position="2158"/>
        <end position="2182"/>
    </location>
</feature>
<accession>A0A3P9DH34</accession>
<feature type="region of interest" description="Disordered" evidence="4">
    <location>
        <begin position="293"/>
        <end position="328"/>
    </location>
</feature>
<reference evidence="8" key="2">
    <citation type="submission" date="2025-08" db="UniProtKB">
        <authorList>
            <consortium name="Ensembl"/>
        </authorList>
    </citation>
    <scope>IDENTIFICATION</scope>
</reference>
<evidence type="ECO:0000313" key="8">
    <source>
        <dbReference type="Ensembl" id="ENSMZEP00005034035.1"/>
    </source>
</evidence>
<dbReference type="InterPro" id="IPR039782">
    <property type="entry name" value="VPS13B"/>
</dbReference>
<dbReference type="GO" id="GO:0006869">
    <property type="term" value="P:lipid transport"/>
    <property type="evidence" value="ECO:0007669"/>
    <property type="project" value="UniProtKB-KW"/>
</dbReference>
<feature type="compositionally biased region" description="Low complexity" evidence="4">
    <location>
        <begin position="1234"/>
        <end position="1244"/>
    </location>
</feature>
<dbReference type="PANTHER" id="PTHR12517:SF0">
    <property type="entry name" value="INTERMEMBRANE LIPID TRANSFER PROTEIN VPS13B"/>
    <property type="match status" value="1"/>
</dbReference>
<keyword evidence="2" id="KW-0813">Transport</keyword>
<feature type="region of interest" description="Disordered" evidence="4">
    <location>
        <begin position="1223"/>
        <end position="1278"/>
    </location>
</feature>
<evidence type="ECO:0000256" key="2">
    <source>
        <dbReference type="ARBA" id="ARBA00022448"/>
    </source>
</evidence>
<keyword evidence="3" id="KW-0445">Lipid transport</keyword>
<feature type="compositionally biased region" description="Basic and acidic residues" evidence="4">
    <location>
        <begin position="293"/>
        <end position="305"/>
    </location>
</feature>
<protein>
    <submittedName>
        <fullName evidence="8">Vacuolar protein sorting 13 homolog B</fullName>
    </submittedName>
</protein>
<dbReference type="InterPro" id="IPR056747">
    <property type="entry name" value="VPS13-like_M"/>
</dbReference>
<reference evidence="8 9" key="1">
    <citation type="journal article" date="2014" name="Nature">
        <title>The genomic substrate for adaptive radiation in African cichlid fish.</title>
        <authorList>
            <person name="Brawand D."/>
            <person name="Wagner C.E."/>
            <person name="Li Y.I."/>
            <person name="Malinsky M."/>
            <person name="Keller I."/>
            <person name="Fan S."/>
            <person name="Simakov O."/>
            <person name="Ng A.Y."/>
            <person name="Lim Z.W."/>
            <person name="Bezault E."/>
            <person name="Turner-Maier J."/>
            <person name="Johnson J."/>
            <person name="Alcazar R."/>
            <person name="Noh H.J."/>
            <person name="Russell P."/>
            <person name="Aken B."/>
            <person name="Alfoldi J."/>
            <person name="Amemiya C."/>
            <person name="Azzouzi N."/>
            <person name="Baroiller J.F."/>
            <person name="Barloy-Hubler F."/>
            <person name="Berlin A."/>
            <person name="Bloomquist R."/>
            <person name="Carleton K.L."/>
            <person name="Conte M.A."/>
            <person name="D'Cotta H."/>
            <person name="Eshel O."/>
            <person name="Gaffney L."/>
            <person name="Galibert F."/>
            <person name="Gante H.F."/>
            <person name="Gnerre S."/>
            <person name="Greuter L."/>
            <person name="Guyon R."/>
            <person name="Haddad N.S."/>
            <person name="Haerty W."/>
            <person name="Harris R.M."/>
            <person name="Hofmann H.A."/>
            <person name="Hourlier T."/>
            <person name="Hulata G."/>
            <person name="Jaffe D.B."/>
            <person name="Lara M."/>
            <person name="Lee A.P."/>
            <person name="MacCallum I."/>
            <person name="Mwaiko S."/>
            <person name="Nikaido M."/>
            <person name="Nishihara H."/>
            <person name="Ozouf-Costaz C."/>
            <person name="Penman D.J."/>
            <person name="Przybylski D."/>
            <person name="Rakotomanga M."/>
            <person name="Renn S.C.P."/>
            <person name="Ribeiro F.J."/>
            <person name="Ron M."/>
            <person name="Salzburger W."/>
            <person name="Sanchez-Pulido L."/>
            <person name="Santos M.E."/>
            <person name="Searle S."/>
            <person name="Sharpe T."/>
            <person name="Swofford R."/>
            <person name="Tan F.J."/>
            <person name="Williams L."/>
            <person name="Young S."/>
            <person name="Yin S."/>
            <person name="Okada N."/>
            <person name="Kocher T.D."/>
            <person name="Miska E.A."/>
            <person name="Lander E.S."/>
            <person name="Venkatesh B."/>
            <person name="Fernald R.D."/>
            <person name="Meyer A."/>
            <person name="Ponting C.P."/>
            <person name="Streelman J.T."/>
            <person name="Lindblad-Toh K."/>
            <person name="Seehausen O."/>
            <person name="Di Palma F."/>
        </authorList>
    </citation>
    <scope>NUCLEOTIDE SEQUENCE</scope>
</reference>
<dbReference type="PANTHER" id="PTHR12517">
    <property type="entry name" value="VACUOLAR PROTEIN SORTING-ASSOCIATED PROTEIN 13B"/>
    <property type="match status" value="1"/>
</dbReference>
<evidence type="ECO:0000256" key="1">
    <source>
        <dbReference type="ARBA" id="ARBA00006545"/>
    </source>
</evidence>
<dbReference type="Ensembl" id="ENSMZET00005035231.1">
    <property type="protein sequence ID" value="ENSMZEP00005034035.1"/>
    <property type="gene ID" value="ENSMZEG00005025428.1"/>
</dbReference>
<feature type="domain" description="Vacuolar protein sorting-associated protein 13 VPS13 adaptor binding" evidence="7">
    <location>
        <begin position="2502"/>
        <end position="2585"/>
    </location>
</feature>
<feature type="region of interest" description="Disordered" evidence="4">
    <location>
        <begin position="96"/>
        <end position="133"/>
    </location>
</feature>
<dbReference type="InterPro" id="IPR026854">
    <property type="entry name" value="VPS13_N"/>
</dbReference>
<dbReference type="Pfam" id="PF12624">
    <property type="entry name" value="VPS13_N"/>
    <property type="match status" value="1"/>
</dbReference>
<dbReference type="Pfam" id="PF25036">
    <property type="entry name" value="VPS13_VAB"/>
    <property type="match status" value="1"/>
</dbReference>
<organism evidence="8 9">
    <name type="scientific">Maylandia zebra</name>
    <name type="common">zebra mbuna</name>
    <dbReference type="NCBI Taxonomy" id="106582"/>
    <lineage>
        <taxon>Eukaryota</taxon>
        <taxon>Metazoa</taxon>
        <taxon>Chordata</taxon>
        <taxon>Craniata</taxon>
        <taxon>Vertebrata</taxon>
        <taxon>Euteleostomi</taxon>
        <taxon>Actinopterygii</taxon>
        <taxon>Neopterygii</taxon>
        <taxon>Teleostei</taxon>
        <taxon>Neoteleostei</taxon>
        <taxon>Acanthomorphata</taxon>
        <taxon>Ovalentaria</taxon>
        <taxon>Cichlomorphae</taxon>
        <taxon>Cichliformes</taxon>
        <taxon>Cichlidae</taxon>
        <taxon>African cichlids</taxon>
        <taxon>Pseudocrenilabrinae</taxon>
        <taxon>Haplochromini</taxon>
        <taxon>Maylandia</taxon>
        <taxon>Maylandia zebra complex</taxon>
    </lineage>
</organism>
<evidence type="ECO:0000313" key="9">
    <source>
        <dbReference type="Proteomes" id="UP000265160"/>
    </source>
</evidence>
<evidence type="ECO:0000259" key="6">
    <source>
        <dbReference type="Pfam" id="PF25033"/>
    </source>
</evidence>
<name>A0A3P9DH34_9CICH</name>
<proteinExistence type="inferred from homology"/>
<dbReference type="Pfam" id="PF25033">
    <property type="entry name" value="VPS13_M"/>
    <property type="match status" value="1"/>
</dbReference>
<keyword evidence="9" id="KW-1185">Reference proteome</keyword>
<evidence type="ECO:0000256" key="4">
    <source>
        <dbReference type="SAM" id="MobiDB-lite"/>
    </source>
</evidence>
<evidence type="ECO:0000259" key="5">
    <source>
        <dbReference type="Pfam" id="PF12624"/>
    </source>
</evidence>
<dbReference type="GeneTree" id="ENSGT00940000154684"/>
<comment type="similarity">
    <text evidence="1">Belongs to the VPS13 family.</text>
</comment>
<evidence type="ECO:0000256" key="3">
    <source>
        <dbReference type="ARBA" id="ARBA00023055"/>
    </source>
</evidence>
<sequence length="3907" mass="433468">MLESYVTPLLMSYVNKYIKNLKPSDLQLSLWGGDVVLSKLDLKLDVLEQELKLPFTFMSGHIHELRIHVPWTKLGSEPVVITINTMECILKLRDGAQDDHESGSSSTSRSVSDSSKAVAKPRRLQQAAPSDPDLPPGYVQSLIRRVVNNVNIVVNNLILKYVEDDIVLSVNITSAECYTVDDLWERAFMDITAPELVLRKLINFADCTVCLDKRNASGKIEFYQDPLLYKCSFRTRLHFTYDNINSKIPSVIKIHTMVESLKLSITDQQLPMFIRILELIIALYYGEIGGHKEDEGEEGTGHARDSGASSPDTERRPSQDLYIQSGNPDEANQGWVSWAWSFVPAIVSTEEEGEDGLYQQRETGSIPNSSQLHTPKDPIVSIGFYCTKASVTFKLTETQSESSYYSPQKVKSKEVLCLEQEGITIEVLMMGEPFFDCQIGFVGCRALCLKSIMGVRDFEENMNRREEDAVFFSCGDSLSSKGMTYLTNSLFDYRSPENNGVRAEFILDAANHKETYTEIAGMHRFGAFYMDYLYTMEDSSGKGSQDFSGMSMEEIVPAVQETSIKRLVVGPLDIRLHSSAIHRILKMVTCAMDHEYEPYCKAQRENSGPATPEEISHLEEFIPTRLTCLTLFQVSVTVSMAEFNLLHTLMPVIMGHKVVLTVNSIHTTPDQPVRPLPSVQFQVEKVNFEHSVPMYAPELVTTVSSLSQPSDNLLHHCYAHLYLKVFGFQAGLTCQDKGSFLPLIPIIPSFSTALYGKLIQLPALWSKRSSVPTTEFIFELPHFTIQATRAQTLLLQTICQSWTHIHFHFFSLFLLGVKYPGPSPTLEGSVQNLELKFCSRATVKCALGTVGAVKVCARTPGVCSLKEKLVPLIQGPSDTKELHMSRWLNEIRKPESLLAPDLLAFSIQVPQQGDDCRNSGAVLLVSVQGIAINVDPIFCTWLLYQPHRDTQHGLVCVYVDMLQPVCRREDEVSVGSTPLVKQSSNQASDYASSPVKTKTVTESRPLSIPMRVMPDTTAAESWTTSEEQMKELIAHAWDAVKRLTLQLELQPCCVFLPNDSLPSPSTIICGDIPGTVRSWYHNQTNMPGTLVVCLPQISILSAGHKYMEPLQELPFVVSKPILEEGDAFPWTISLSQFSIYTLLGQQQSLSLLEPMGCTSTLAVTSHKLQSSAEARHSFVVCLHVDLQPVHVKCSNPQVQLLYELFLSWSSTWARLQRHGILRQTSNIPDPPAGAAPSSPVRSSAGTALPDTSTCSPSADFGSPTEGDSVTAGDDGPFADTVTLEQKTSSIGGTSGKVSLWMQWMLPKVTVKLFAPDPTAKKTEICVISELEDLSASVDVQDVYTKIKCKVGSFNIDHYICRPGQVWHCGTYEGLILQCKETSVTAAKVLEGSHQQHGFLSITYTQAITKNVRHKLTTRPERPARSSATIANQQVTTDPLADSSPLYLREILLTAQPFDVVLSCPLLATVAGVFQAKVPRRYRERGKSAGQPMRSHTLTSRCLPLIYINTSVIRVFCPGTQDKQLGSDSHMKKEDTLVLKLGSLSMAPQADNPLTRTVLRKDIYHRALNLGILRDPGSEVEDRQYQIDLQSINIGTAQWEQLKPEKEGIKGTTSAESERSSQNPALEWNMASSIRRHQERRAILTPILTDFSVRVTAAPAIIFSKNLSPDSGQTEEVVVCGHSLEVNVTSSLDFYLSIAQVHLLHQLLRDNMVGMDAPEKGFEVHYTGADSSSRHSGTGQDSGFGSDSARIRIVQIEQQSGASHHCIARPSHKSTITKNLSFIPFDIFLTASRLSVMTYACSSPPKTSLHSLAGLTAEDILNSNTSQPASPLLRGSLLSLDGLPTPTRSSARQALGVTIVRQPGRRGAGDQVLEPLLYLQVMQPSALLSCHHRKQRMELSVFDVSLRGVAADYKCLDPGKTLPESLDYNVFWLQTVAGEVDSKTGIPPPLLCLQIKDFLNGPAELNMELSRPLKISPTLAKLEQAKAYQNKILPNYTWDSSSKPPVGALALTFHKVSLRTAQILVVMETDTHPMRPSMTVSVSAMAGSLNMKPGSRIEDAIQAASVLLEVKDVLVRTGLKDRSRVLLGPFSCSSSLEARWCRHSGSPGPEPGPPKLLLDLKGGLLQVFWGQEHLNCLKLIEEHLRAYFHLQKAESCAKGKACHTQPPPSPGSPSPRTEHSSDDLRTGRFQYIQDSASQRLPGPHEVVFYSETDDTPGVMLWRYPEPRVLTFVRITPVPFNTTEDPEISTADLGDVLQVPCSLEYWDELQQTFVPYREFSLSESCACQLQLPSLSLTNQQKELVASDLWRIVLNHNGDGDEQSSDSECGSQLPCDQLVSPIALAACTRVDSCFAPWFVPSLGVCLQLAHLEVHLCHHLEQLGTAPSRQLHPFLPDRKLPQEQEFMGIGARQPRVFLRQWSYGPRHCQEFSFSSQLDCKLLEYRNLTHLQLLQPSTCCPQNTSFDVNVFVDPVALNVSQYAIHTVDTALQSWQQNGNAEAEELLYSHYVICNDTHETLRFGQVDTDENVLLASLHSHQYSWRSHKSPQLLHICIEGWGNWRWSEAFSVDNVGTLLRTIQYKGRTASLIIKVIQLNGVQKQVIICGRQVMCSYLTTDIELRVVQHYVGPDSQTVVREYCDCLEAGAKLPSYVLEDAEMTELCVRARGDDEWSQDVQLERRDKSSSSFVVQVPCSNGSLLYVLCTLITIEPNSHMQQRVVVFSPLFVMRSHLPDSLIVHIEKRSLGLRESQLIRGQGHQEPLLNTEADLTHHLTFQAREDEDASHCAVPISTSLIKQILNKTGHEDNPENILADFYGPKRSNEPPWPYVIKDAVLEPLAQWDSPMQVKLSCWKPGLNTLLVELLPWALLANDSQWDLWLFEGETIVLQIPAGKVIVPPNFKEAFQIGIYWAQTNTVHKSTALKLVHDLTSPRWKEGSSSEVVTLDEEGYVEADITLGAFPGKQKLCQFCVSSVVRHGIQILQIEDRTILVNNTPYTIHYRPLLSDHPNPCSPILHTIPETATFTLLPPENSSQAKPCSVPCWDLLQTSIQGMVEFPLPLRHMLFSLCPRPDAGVGSAAWSLPAPIRQDFPRQSLSVPREPDSGGGLSSRAIVLTYQEHLGVTYITLNEDPCPRMLIHNKCPIPLLLKENVKETPRTEVYCRALPANCSLHHELYYHFSSFPECKQKEMLPTLLLKNTSDHSTTDWTDPIDINCPGTQVVFLPGFGCLYIDVAYEKGTLVLSLAPEGNGPLLSFTNNQSLERFPDCTQKMTNNFMATLTASMVLSDDITSPTSSVELLRLTLTKLLLSLAPTPISLPPELAVDPSVGTAAIPALLCDSSLIEVWCSSLQLDNQLYNRASFHFPVLLCQDQRGGVEPGSLWSCDANPTESPEAMNEFKRSCFLQMRLTLAGDRCTVEELSFQLQPARVYLEDTFVYYIKTLFHTYIPTHAFASAETRCSKELGVLQSAQALVHPVQLQKLTIQPVNLLVSIHASLKLYIASDHTPLSFSLFERGPFCTTARQLVHALAMHYAAGALFRAGWVVGSLEILGSPASLVRSIGNGVSDFFRLPYEGLTRGPGAFVSGVSRGTTSFVKHISKGTLTSITNLATSLARNMDRLSLDEEHYTRQEEWRRQLPESLGDGLRQGLSRLGISLLGAIAGIVDQPMQNFQRNWEMQSSAGSKAKGVISGVGKGIVGVFTKPIGGAAELVSQTGYGILHGAGLWQLPKQLYLPTEEKSALAPNSHLKYVWKMLQSLGRPELHMSLDVTIVSGSGQEHAGCLLLTSEVLFVVSLSEDTQQQAFPITEVECQQEPGQQGELTLTLQQQTVTSDAEGDGVRERLSEQQYRRLVDYVMRASQFLSPSAASLQLQPPVTLTEPPPSVTKCYRYLVDPAFAKVFVSKFTMVKNKALRIGFH</sequence>
<dbReference type="Proteomes" id="UP000265160">
    <property type="component" value="LG11"/>
</dbReference>